<accession>A0A096AM86</accession>
<sequence length="182" mass="19422">MLPFQGKYPKLDPKSCVMPGAELAGDVELKEFASVWQNVAIRGDVNKVVIGRYSNVQDNSVLHVDSDKPCILGDYVTVGHGAIVHASVIENDVLIGMGAIVLSGCHVGSGSIIAAGTVVKEGTIIPPNSLVVGLPSRIARTDATMIKKIHNQALKYKELWTVEYGLLPDCGGETFDPNQEIV</sequence>
<dbReference type="CDD" id="cd04645">
    <property type="entry name" value="LbH_gamma_CA_like"/>
    <property type="match status" value="1"/>
</dbReference>
<organism evidence="1 2">
    <name type="scientific">Veillonella montpellierensis DNF00314</name>
    <dbReference type="NCBI Taxonomy" id="1401067"/>
    <lineage>
        <taxon>Bacteria</taxon>
        <taxon>Bacillati</taxon>
        <taxon>Bacillota</taxon>
        <taxon>Negativicutes</taxon>
        <taxon>Veillonellales</taxon>
        <taxon>Veillonellaceae</taxon>
        <taxon>Veillonella</taxon>
    </lineage>
</organism>
<evidence type="ECO:0000313" key="1">
    <source>
        <dbReference type="EMBL" id="KGF47900.1"/>
    </source>
</evidence>
<dbReference type="EMBL" id="JRNT01000006">
    <property type="protein sequence ID" value="KGF47900.1"/>
    <property type="molecule type" value="Genomic_DNA"/>
</dbReference>
<protein>
    <submittedName>
        <fullName evidence="1">Carbonic anhydrase</fullName>
    </submittedName>
</protein>
<proteinExistence type="predicted"/>
<evidence type="ECO:0000313" key="2">
    <source>
        <dbReference type="Proteomes" id="UP000029628"/>
    </source>
</evidence>
<dbReference type="AlphaFoldDB" id="A0A096AM86"/>
<gene>
    <name evidence="1" type="ORF">HMPREF0872_02075</name>
</gene>
<dbReference type="Gene3D" id="2.160.10.10">
    <property type="entry name" value="Hexapeptide repeat proteins"/>
    <property type="match status" value="1"/>
</dbReference>
<dbReference type="Pfam" id="PF00132">
    <property type="entry name" value="Hexapep"/>
    <property type="match status" value="1"/>
</dbReference>
<dbReference type="SUPFAM" id="SSF51161">
    <property type="entry name" value="Trimeric LpxA-like enzymes"/>
    <property type="match status" value="1"/>
</dbReference>
<dbReference type="InterPro" id="IPR011004">
    <property type="entry name" value="Trimer_LpxA-like_sf"/>
</dbReference>
<keyword evidence="2" id="KW-1185">Reference proteome</keyword>
<dbReference type="eggNOG" id="COG0663">
    <property type="taxonomic scope" value="Bacteria"/>
</dbReference>
<dbReference type="RefSeq" id="WP_028257239.1">
    <property type="nucleotide sequence ID" value="NZ_JRNT01000006.1"/>
</dbReference>
<name>A0A096AM86_9FIRM</name>
<reference evidence="1 2" key="1">
    <citation type="submission" date="2014-07" db="EMBL/GenBank/DDBJ databases">
        <authorList>
            <person name="McCorrison J."/>
            <person name="Sanka R."/>
            <person name="Torralba M."/>
            <person name="Gillis M."/>
            <person name="Haft D.H."/>
            <person name="Methe B."/>
            <person name="Sutton G."/>
            <person name="Nelson K.E."/>
        </authorList>
    </citation>
    <scope>NUCLEOTIDE SEQUENCE [LARGE SCALE GENOMIC DNA]</scope>
    <source>
        <strain evidence="1 2">DNF00314</strain>
    </source>
</reference>
<dbReference type="InterPro" id="IPR001451">
    <property type="entry name" value="Hexapep"/>
</dbReference>
<dbReference type="Proteomes" id="UP000029628">
    <property type="component" value="Unassembled WGS sequence"/>
</dbReference>
<dbReference type="InterPro" id="IPR047324">
    <property type="entry name" value="LbH_gamma_CA-like"/>
</dbReference>
<dbReference type="PANTHER" id="PTHR13061">
    <property type="entry name" value="DYNACTIN SUBUNIT P25"/>
    <property type="match status" value="1"/>
</dbReference>
<comment type="caution">
    <text evidence="1">The sequence shown here is derived from an EMBL/GenBank/DDBJ whole genome shotgun (WGS) entry which is preliminary data.</text>
</comment>
<dbReference type="PANTHER" id="PTHR13061:SF29">
    <property type="entry name" value="GAMMA CARBONIC ANHYDRASE-LIKE 1, MITOCHONDRIAL-RELATED"/>
    <property type="match status" value="1"/>
</dbReference>
<dbReference type="InterPro" id="IPR050484">
    <property type="entry name" value="Transf_Hexapept/Carb_Anhydrase"/>
</dbReference>